<dbReference type="EMBL" id="BAABLK010000015">
    <property type="protein sequence ID" value="GAA5226236.1"/>
    <property type="molecule type" value="Genomic_DNA"/>
</dbReference>
<sequence length="50" mass="5482">MWFGLRPETQRVLTVDSASPAALFSVLSTIMQVSGPTLGDIFDHRKGYGQ</sequence>
<comment type="caution">
    <text evidence="1">The sequence shown here is derived from an EMBL/GenBank/DDBJ whole genome shotgun (WGS) entry which is preliminary data.</text>
</comment>
<accession>A0ABP9TI38</accession>
<name>A0ABP9TI38_9MICC</name>
<organism evidence="1 2">
    <name type="scientific">Paeniglutamicibacter antarcticus</name>
    <dbReference type="NCBI Taxonomy" id="494023"/>
    <lineage>
        <taxon>Bacteria</taxon>
        <taxon>Bacillati</taxon>
        <taxon>Actinomycetota</taxon>
        <taxon>Actinomycetes</taxon>
        <taxon>Micrococcales</taxon>
        <taxon>Micrococcaceae</taxon>
        <taxon>Paeniglutamicibacter</taxon>
    </lineage>
</organism>
<gene>
    <name evidence="1" type="ORF">GCM10025778_07670</name>
</gene>
<evidence type="ECO:0000313" key="1">
    <source>
        <dbReference type="EMBL" id="GAA5226236.1"/>
    </source>
</evidence>
<protein>
    <submittedName>
        <fullName evidence="1">Uncharacterized protein</fullName>
    </submittedName>
</protein>
<dbReference type="RefSeq" id="WP_210100455.1">
    <property type="nucleotide sequence ID" value="NZ_BAABLK010000015.1"/>
</dbReference>
<proteinExistence type="predicted"/>
<reference evidence="2" key="1">
    <citation type="journal article" date="2019" name="Int. J. Syst. Evol. Microbiol.">
        <title>The Global Catalogue of Microorganisms (GCM) 10K type strain sequencing project: providing services to taxonomists for standard genome sequencing and annotation.</title>
        <authorList>
            <consortium name="The Broad Institute Genomics Platform"/>
            <consortium name="The Broad Institute Genome Sequencing Center for Infectious Disease"/>
            <person name="Wu L."/>
            <person name="Ma J."/>
        </authorList>
    </citation>
    <scope>NUCLEOTIDE SEQUENCE [LARGE SCALE GENOMIC DNA]</scope>
    <source>
        <strain evidence="2">JCM 18952</strain>
    </source>
</reference>
<evidence type="ECO:0000313" key="2">
    <source>
        <dbReference type="Proteomes" id="UP001501257"/>
    </source>
</evidence>
<dbReference type="Proteomes" id="UP001501257">
    <property type="component" value="Unassembled WGS sequence"/>
</dbReference>
<keyword evidence="2" id="KW-1185">Reference proteome</keyword>